<name>A9E388_9FLAO</name>
<dbReference type="GO" id="GO:0016740">
    <property type="term" value="F:transferase activity"/>
    <property type="evidence" value="ECO:0007669"/>
    <property type="project" value="UniProtKB-KW"/>
</dbReference>
<evidence type="ECO:0000313" key="1">
    <source>
        <dbReference type="EMBL" id="EDP95479.1"/>
    </source>
</evidence>
<sequence length="218" mass="24603">MFPFAVAKKLPVFFYGSVKFNSLRGNITINAPKITKGMIGFGQNYEMNKRSAKIAEITLDGQLTFKGFSQFGKDYFLNIMEDAYCEMGNMASIGTRGKIICSQKIIFGKYARIGSESQVIDTNFHAMFNTETQEQYEMKGTIILGNYNYFGNRVSVYKDTITPDYITVASHAVLKKDYSDISENTMIGGIPAKVIKTNVSRDWEGEREMIENALIVFK</sequence>
<reference evidence="1 2" key="1">
    <citation type="journal article" date="2011" name="J. Bacteriol.">
        <title>Genome sequence of the algicidal bacterium Kordia algicida OT-1.</title>
        <authorList>
            <person name="Lee H.S."/>
            <person name="Kang S.G."/>
            <person name="Kwon K.K."/>
            <person name="Lee J.H."/>
            <person name="Kim S.J."/>
        </authorList>
    </citation>
    <scope>NUCLEOTIDE SEQUENCE [LARGE SCALE GENOMIC DNA]</scope>
    <source>
        <strain evidence="1 2">OT-1</strain>
    </source>
</reference>
<dbReference type="STRING" id="391587.KAOT1_11166"/>
<dbReference type="AlphaFoldDB" id="A9E388"/>
<protein>
    <submittedName>
        <fullName evidence="1">Transferase hexapeptide repeat</fullName>
    </submittedName>
</protein>
<gene>
    <name evidence="1" type="ORF">KAOT1_11166</name>
</gene>
<dbReference type="SUPFAM" id="SSF51161">
    <property type="entry name" value="Trimeric LpxA-like enzymes"/>
    <property type="match status" value="1"/>
</dbReference>
<dbReference type="eggNOG" id="COG0110">
    <property type="taxonomic scope" value="Bacteria"/>
</dbReference>
<dbReference type="Proteomes" id="UP000002945">
    <property type="component" value="Unassembled WGS sequence"/>
</dbReference>
<organism evidence="1 2">
    <name type="scientific">Kordia algicida OT-1</name>
    <dbReference type="NCBI Taxonomy" id="391587"/>
    <lineage>
        <taxon>Bacteria</taxon>
        <taxon>Pseudomonadati</taxon>
        <taxon>Bacteroidota</taxon>
        <taxon>Flavobacteriia</taxon>
        <taxon>Flavobacteriales</taxon>
        <taxon>Flavobacteriaceae</taxon>
        <taxon>Kordia</taxon>
    </lineage>
</organism>
<evidence type="ECO:0000313" key="2">
    <source>
        <dbReference type="Proteomes" id="UP000002945"/>
    </source>
</evidence>
<dbReference type="EMBL" id="ABIB01000008">
    <property type="protein sequence ID" value="EDP95479.1"/>
    <property type="molecule type" value="Genomic_DNA"/>
</dbReference>
<dbReference type="HOGENOM" id="CLU_051638_6_1_10"/>
<dbReference type="Gene3D" id="2.160.10.10">
    <property type="entry name" value="Hexapeptide repeat proteins"/>
    <property type="match status" value="1"/>
</dbReference>
<accession>A9E388</accession>
<keyword evidence="2" id="KW-1185">Reference proteome</keyword>
<dbReference type="InterPro" id="IPR011004">
    <property type="entry name" value="Trimer_LpxA-like_sf"/>
</dbReference>
<keyword evidence="1" id="KW-0808">Transferase</keyword>
<proteinExistence type="predicted"/>
<comment type="caution">
    <text evidence="1">The sequence shown here is derived from an EMBL/GenBank/DDBJ whole genome shotgun (WGS) entry which is preliminary data.</text>
</comment>